<dbReference type="InterPro" id="IPR051599">
    <property type="entry name" value="Cell_Envelope_Assoc"/>
</dbReference>
<organism evidence="11 13">
    <name type="scientific">Xenorhabdus hominickii</name>
    <dbReference type="NCBI Taxonomy" id="351679"/>
    <lineage>
        <taxon>Bacteria</taxon>
        <taxon>Pseudomonadati</taxon>
        <taxon>Pseudomonadota</taxon>
        <taxon>Gammaproteobacteria</taxon>
        <taxon>Enterobacterales</taxon>
        <taxon>Morganellaceae</taxon>
        <taxon>Xenorhabdus</taxon>
    </lineage>
</organism>
<accession>A0A2G0QAR6</accession>
<dbReference type="KEGG" id="xho:A9255_09145"/>
<feature type="region of interest" description="Disordered" evidence="8">
    <location>
        <begin position="226"/>
        <end position="255"/>
    </location>
</feature>
<protein>
    <submittedName>
        <fullName evidence="10">Vancomycin high temperature exclusion protein</fullName>
    </submittedName>
</protein>
<evidence type="ECO:0000256" key="5">
    <source>
        <dbReference type="ARBA" id="ARBA00022989"/>
    </source>
</evidence>
<reference evidence="10 12" key="1">
    <citation type="submission" date="2016-06" db="EMBL/GenBank/DDBJ databases">
        <title>Bacterial characters and pathogenicity of Xenorhabdus hominickii from an entomopathogenic nematode, Steinernema monticolum.</title>
        <authorList>
            <person name="Park Y."/>
            <person name="Kim Y."/>
        </authorList>
    </citation>
    <scope>NUCLEOTIDE SEQUENCE [LARGE SCALE GENOMIC DNA]</scope>
    <source>
        <strain evidence="10 12">ANU1</strain>
    </source>
</reference>
<feature type="compositionally biased region" description="Basic and acidic residues" evidence="8">
    <location>
        <begin position="232"/>
        <end position="255"/>
    </location>
</feature>
<sequence length="255" mass="29457">MWKRLIIGLIFVIALLTLTAIMLDRWISWKTAPYIFDDLRQLPEREVGMVLGTSKYYKTGTYNQYYLYRIQGAVNAYNSGKVKYLLLSGDNAQHNYNEPVTMRKDLIKYGVPASNIVMDFAGFRTLDSIVRTRKVFDTNDFTIITQRFHCERALFIAMHLGIEAQCYAVSSPKNMMTIRFREILARLGALTDLYILKREPRFLGPLMPIPTLHTIPTELQGYPAVSPEELQELEKKSRGKNKSGEQFKTEEEPIK</sequence>
<comment type="function">
    <text evidence="7">Participates in the barrier function of the cell envelope.</text>
</comment>
<dbReference type="CDD" id="cd06259">
    <property type="entry name" value="YdcF-like"/>
    <property type="match status" value="1"/>
</dbReference>
<dbReference type="PANTHER" id="PTHR30336:SF0">
    <property type="entry name" value="PROTEIN SANA"/>
    <property type="match status" value="1"/>
</dbReference>
<dbReference type="PIRSF" id="PIRSF005011">
    <property type="entry name" value="SanA"/>
    <property type="match status" value="1"/>
</dbReference>
<keyword evidence="2" id="KW-1003">Cell membrane</keyword>
<dbReference type="OrthoDB" id="9782395at2"/>
<dbReference type="EMBL" id="CP016176">
    <property type="protein sequence ID" value="AOM40742.1"/>
    <property type="molecule type" value="Genomic_DNA"/>
</dbReference>
<reference evidence="11 13" key="2">
    <citation type="journal article" date="2017" name="Nat. Microbiol.">
        <title>Natural product diversity associated with the nematode symbionts Photorhabdus and Xenorhabdus.</title>
        <authorList>
            <person name="Tobias N.J."/>
            <person name="Wolff H."/>
            <person name="Djahanschiri B."/>
            <person name="Grundmann F."/>
            <person name="Kronenwerth M."/>
            <person name="Shi Y.M."/>
            <person name="Simonyi S."/>
            <person name="Grun P."/>
            <person name="Shapiro-Ilan D."/>
            <person name="Pidot S.J."/>
            <person name="Stinear T.P."/>
            <person name="Ebersberger I."/>
            <person name="Bode H.B."/>
        </authorList>
    </citation>
    <scope>NUCLEOTIDE SEQUENCE [LARGE SCALE GENOMIC DNA]</scope>
    <source>
        <strain evidence="11 13">DSM 17903</strain>
    </source>
</reference>
<dbReference type="Proteomes" id="UP000225433">
    <property type="component" value="Unassembled WGS sequence"/>
</dbReference>
<dbReference type="EMBL" id="NJAI01000002">
    <property type="protein sequence ID" value="PHM56306.1"/>
    <property type="molecule type" value="Genomic_DNA"/>
</dbReference>
<evidence type="ECO:0000256" key="6">
    <source>
        <dbReference type="ARBA" id="ARBA00023136"/>
    </source>
</evidence>
<evidence type="ECO:0000313" key="10">
    <source>
        <dbReference type="EMBL" id="AOM40742.1"/>
    </source>
</evidence>
<dbReference type="GO" id="GO:0005886">
    <property type="term" value="C:plasma membrane"/>
    <property type="evidence" value="ECO:0007669"/>
    <property type="project" value="UniProtKB-SubCell"/>
</dbReference>
<gene>
    <name evidence="10" type="ORF">A9255_09145</name>
    <name evidence="11" type="ORF">Xhom_01792</name>
</gene>
<feature type="domain" description="DUF218" evidence="9">
    <location>
        <begin position="49"/>
        <end position="169"/>
    </location>
</feature>
<dbReference type="PANTHER" id="PTHR30336">
    <property type="entry name" value="INNER MEMBRANE PROTEIN, PROBABLE PERMEASE"/>
    <property type="match status" value="1"/>
</dbReference>
<comment type="subcellular location">
    <subcellularLocation>
        <location evidence="1">Cell inner membrane</location>
        <topology evidence="1">Single-pass membrane protein</topology>
    </subcellularLocation>
</comment>
<evidence type="ECO:0000256" key="1">
    <source>
        <dbReference type="ARBA" id="ARBA00004377"/>
    </source>
</evidence>
<dbReference type="Pfam" id="PF02698">
    <property type="entry name" value="DUF218"/>
    <property type="match status" value="1"/>
</dbReference>
<keyword evidence="5" id="KW-1133">Transmembrane helix</keyword>
<keyword evidence="12" id="KW-1185">Reference proteome</keyword>
<evidence type="ECO:0000256" key="7">
    <source>
        <dbReference type="ARBA" id="ARBA00037355"/>
    </source>
</evidence>
<evidence type="ECO:0000313" key="12">
    <source>
        <dbReference type="Proteomes" id="UP000094600"/>
    </source>
</evidence>
<evidence type="ECO:0000313" key="13">
    <source>
        <dbReference type="Proteomes" id="UP000225433"/>
    </source>
</evidence>
<evidence type="ECO:0000256" key="3">
    <source>
        <dbReference type="ARBA" id="ARBA00022519"/>
    </source>
</evidence>
<evidence type="ECO:0000256" key="4">
    <source>
        <dbReference type="ARBA" id="ARBA00022692"/>
    </source>
</evidence>
<evidence type="ECO:0000313" key="11">
    <source>
        <dbReference type="EMBL" id="PHM56306.1"/>
    </source>
</evidence>
<name>A0A2G0QAR6_XENHO</name>
<dbReference type="NCBIfam" id="NF008092">
    <property type="entry name" value="PRK10834.1"/>
    <property type="match status" value="1"/>
</dbReference>
<dbReference type="RefSeq" id="WP_069316444.1">
    <property type="nucleotide sequence ID" value="NZ_CAWNQJ010000046.1"/>
</dbReference>
<keyword evidence="6" id="KW-0472">Membrane</keyword>
<dbReference type="InterPro" id="IPR023604">
    <property type="entry name" value="Uncharacterised_SanA"/>
</dbReference>
<dbReference type="InterPro" id="IPR003848">
    <property type="entry name" value="DUF218"/>
</dbReference>
<evidence type="ECO:0000259" key="9">
    <source>
        <dbReference type="Pfam" id="PF02698"/>
    </source>
</evidence>
<dbReference type="Proteomes" id="UP000094600">
    <property type="component" value="Chromosome"/>
</dbReference>
<dbReference type="STRING" id="351679.A9255_09145"/>
<evidence type="ECO:0000256" key="2">
    <source>
        <dbReference type="ARBA" id="ARBA00022475"/>
    </source>
</evidence>
<dbReference type="AlphaFoldDB" id="A0A2G0QAR6"/>
<keyword evidence="4" id="KW-0812">Transmembrane</keyword>
<evidence type="ECO:0000256" key="8">
    <source>
        <dbReference type="SAM" id="MobiDB-lite"/>
    </source>
</evidence>
<keyword evidence="3" id="KW-0997">Cell inner membrane</keyword>
<proteinExistence type="predicted"/>